<dbReference type="GO" id="GO:0005412">
    <property type="term" value="F:D-glucose:sodium symporter activity"/>
    <property type="evidence" value="ECO:0007669"/>
    <property type="project" value="TreeGrafter"/>
</dbReference>
<evidence type="ECO:0000256" key="2">
    <source>
        <dbReference type="ARBA" id="ARBA00006434"/>
    </source>
</evidence>
<feature type="transmembrane region" description="Helical" evidence="7">
    <location>
        <begin position="148"/>
        <end position="171"/>
    </location>
</feature>
<evidence type="ECO:0000256" key="6">
    <source>
        <dbReference type="RuleBase" id="RU362091"/>
    </source>
</evidence>
<feature type="transmembrane region" description="Helical" evidence="7">
    <location>
        <begin position="323"/>
        <end position="349"/>
    </location>
</feature>
<proteinExistence type="inferred from homology"/>
<feature type="transmembrane region" description="Helical" evidence="7">
    <location>
        <begin position="229"/>
        <end position="247"/>
    </location>
</feature>
<dbReference type="Pfam" id="PF00474">
    <property type="entry name" value="SSF"/>
    <property type="match status" value="1"/>
</dbReference>
<dbReference type="Gene3D" id="1.20.1730.10">
    <property type="entry name" value="Sodium/glucose cotransporter"/>
    <property type="match status" value="1"/>
</dbReference>
<evidence type="ECO:0000256" key="4">
    <source>
        <dbReference type="ARBA" id="ARBA00022989"/>
    </source>
</evidence>
<feature type="transmembrane region" description="Helical" evidence="7">
    <location>
        <begin position="425"/>
        <end position="443"/>
    </location>
</feature>
<feature type="transmembrane region" description="Helical" evidence="7">
    <location>
        <begin position="463"/>
        <end position="486"/>
    </location>
</feature>
<dbReference type="Proteomes" id="UP000050280">
    <property type="component" value="Unassembled WGS sequence"/>
</dbReference>
<dbReference type="PANTHER" id="PTHR11819:SF195">
    <property type="entry name" value="SODIUM_GLUCOSE COTRANSPORTER 4"/>
    <property type="match status" value="1"/>
</dbReference>
<gene>
    <name evidence="8" type="ORF">I595_2768</name>
</gene>
<dbReference type="InterPro" id="IPR001734">
    <property type="entry name" value="Na/solute_symporter"/>
</dbReference>
<comment type="similarity">
    <text evidence="2 6">Belongs to the sodium:solute symporter (SSF) (TC 2.A.21) family.</text>
</comment>
<feature type="transmembrane region" description="Helical" evidence="7">
    <location>
        <begin position="519"/>
        <end position="539"/>
    </location>
</feature>
<comment type="subcellular location">
    <subcellularLocation>
        <location evidence="1">Membrane</location>
        <topology evidence="1">Multi-pass membrane protein</topology>
    </subcellularLocation>
</comment>
<evidence type="ECO:0000256" key="5">
    <source>
        <dbReference type="ARBA" id="ARBA00023136"/>
    </source>
</evidence>
<keyword evidence="9" id="KW-1185">Reference proteome</keyword>
<dbReference type="GO" id="GO:0005886">
    <property type="term" value="C:plasma membrane"/>
    <property type="evidence" value="ECO:0007669"/>
    <property type="project" value="TreeGrafter"/>
</dbReference>
<evidence type="ECO:0000256" key="7">
    <source>
        <dbReference type="SAM" id="Phobius"/>
    </source>
</evidence>
<feature type="transmembrane region" description="Helical" evidence="7">
    <location>
        <begin position="6"/>
        <end position="27"/>
    </location>
</feature>
<organism evidence="8 9">
    <name type="scientific">Croceitalea dokdonensis DOKDO 023</name>
    <dbReference type="NCBI Taxonomy" id="1300341"/>
    <lineage>
        <taxon>Bacteria</taxon>
        <taxon>Pseudomonadati</taxon>
        <taxon>Bacteroidota</taxon>
        <taxon>Flavobacteriia</taxon>
        <taxon>Flavobacteriales</taxon>
        <taxon>Flavobacteriaceae</taxon>
        <taxon>Croceitalea</taxon>
    </lineage>
</organism>
<sequence>MQRLDSLDWIVIAAYFLVLLAVAWWVIMQKQKNTEDYFLAGRNLGWFVVGASIFASNIGSEHVVGLAGNGAGDKMPLLIYELHAWLVLMLGWVFLPFYARSGVFTMPEFLEKRFDARSRWVLSIVSLVAYILTKVSVTIYAGGVVVSALLGIPFWIGAVATVVLTGIYTVLGGMRAVVYTETIQAIVLVLGAGVLTFLGLDAVGGWGQLKTTVGADYFNMWRANSDPDYPWLPLFITSTVVGIWYWCTDQVIVQRVLTAKNIKEGRRGSIFGALLKLMPIFLFLIPGVVALALKMQGKLEWDSPDEAFPVLMSNLLPSGLRGLVAAGLLAALMSSLASVFNSCSTLFTLDIYKKLKPNKPEEELVKTGRIATFFVVGLGLLWIPIITMLSDGLYEYLQNVQAYISPPIAAVFLLGIFYKRINANGAIATLIGGFLIGFAKLTLEIVKESFARDSFIYAIADINWLVFGAYFFALCIGIAVVVSLFYPAPSQTQLAGLTFGTVTSEQKANNKSSYNWKDIFASMVVLVIVVYIMVSFSALSL</sequence>
<name>A0A0P7B0R1_9FLAO</name>
<dbReference type="PANTHER" id="PTHR11819">
    <property type="entry name" value="SOLUTE CARRIER FAMILY 5"/>
    <property type="match status" value="1"/>
</dbReference>
<dbReference type="EMBL" id="LDJX01000005">
    <property type="protein sequence ID" value="KPM31501.1"/>
    <property type="molecule type" value="Genomic_DNA"/>
</dbReference>
<protein>
    <submittedName>
        <fullName evidence="8">Na+/glucose cotransporter</fullName>
    </submittedName>
</protein>
<keyword evidence="5 7" id="KW-0472">Membrane</keyword>
<keyword evidence="4 7" id="KW-1133">Transmembrane helix</keyword>
<reference evidence="8 9" key="1">
    <citation type="submission" date="2015-09" db="EMBL/GenBank/DDBJ databases">
        <title>Genome sequence of the marine flavobacterium Croceitalea dokdonensis DOKDO 023 that contains proton- and sodium-pumping rhodopsins.</title>
        <authorList>
            <person name="Kwon S.-K."/>
            <person name="Lee H.K."/>
            <person name="Kwak M.-J."/>
            <person name="Kim J.F."/>
        </authorList>
    </citation>
    <scope>NUCLEOTIDE SEQUENCE [LARGE SCALE GENOMIC DNA]</scope>
    <source>
        <strain evidence="8 9">DOKDO 023</strain>
    </source>
</reference>
<dbReference type="STRING" id="1300341.I595_2768"/>
<accession>A0A0P7B0R1</accession>
<dbReference type="PATRIC" id="fig|1300341.3.peg.2926"/>
<comment type="caution">
    <text evidence="8">The sequence shown here is derived from an EMBL/GenBank/DDBJ whole genome shotgun (WGS) entry which is preliminary data.</text>
</comment>
<feature type="transmembrane region" description="Helical" evidence="7">
    <location>
        <begin position="370"/>
        <end position="388"/>
    </location>
</feature>
<dbReference type="OrthoDB" id="9814523at2"/>
<feature type="transmembrane region" description="Helical" evidence="7">
    <location>
        <begin position="400"/>
        <end position="418"/>
    </location>
</feature>
<keyword evidence="3 7" id="KW-0812">Transmembrane</keyword>
<feature type="transmembrane region" description="Helical" evidence="7">
    <location>
        <begin position="78"/>
        <end position="99"/>
    </location>
</feature>
<evidence type="ECO:0000313" key="8">
    <source>
        <dbReference type="EMBL" id="KPM31501.1"/>
    </source>
</evidence>
<evidence type="ECO:0000256" key="3">
    <source>
        <dbReference type="ARBA" id="ARBA00022692"/>
    </source>
</evidence>
<dbReference type="RefSeq" id="WP_054559779.1">
    <property type="nucleotide sequence ID" value="NZ_LDJX01000005.1"/>
</dbReference>
<feature type="transmembrane region" description="Helical" evidence="7">
    <location>
        <begin position="39"/>
        <end position="58"/>
    </location>
</feature>
<dbReference type="CDD" id="cd10329">
    <property type="entry name" value="SLC5sbd_SGLT1-like"/>
    <property type="match status" value="1"/>
</dbReference>
<dbReference type="InterPro" id="IPR038377">
    <property type="entry name" value="Na/Glc_symporter_sf"/>
</dbReference>
<evidence type="ECO:0000256" key="1">
    <source>
        <dbReference type="ARBA" id="ARBA00004141"/>
    </source>
</evidence>
<feature type="transmembrane region" description="Helical" evidence="7">
    <location>
        <begin position="183"/>
        <end position="209"/>
    </location>
</feature>
<dbReference type="PROSITE" id="PS50283">
    <property type="entry name" value="NA_SOLUT_SYMP_3"/>
    <property type="match status" value="1"/>
</dbReference>
<dbReference type="AlphaFoldDB" id="A0A0P7B0R1"/>
<feature type="transmembrane region" description="Helical" evidence="7">
    <location>
        <begin position="268"/>
        <end position="293"/>
    </location>
</feature>
<feature type="transmembrane region" description="Helical" evidence="7">
    <location>
        <begin position="120"/>
        <end position="142"/>
    </location>
</feature>
<evidence type="ECO:0000313" key="9">
    <source>
        <dbReference type="Proteomes" id="UP000050280"/>
    </source>
</evidence>
<dbReference type="NCBIfam" id="TIGR00813">
    <property type="entry name" value="sss"/>
    <property type="match status" value="1"/>
</dbReference>